<dbReference type="RefSeq" id="WP_268756082.1">
    <property type="nucleotide sequence ID" value="NZ_CP113836.1"/>
</dbReference>
<organism evidence="2 3">
    <name type="scientific">Amycolatopsis cynarae</name>
    <dbReference type="NCBI Taxonomy" id="2995223"/>
    <lineage>
        <taxon>Bacteria</taxon>
        <taxon>Bacillati</taxon>
        <taxon>Actinomycetota</taxon>
        <taxon>Actinomycetes</taxon>
        <taxon>Pseudonocardiales</taxon>
        <taxon>Pseudonocardiaceae</taxon>
        <taxon>Amycolatopsis</taxon>
    </lineage>
</organism>
<accession>A0ABY7B0V8</accession>
<gene>
    <name evidence="2" type="ORF">ORV05_34635</name>
</gene>
<evidence type="ECO:0000313" key="2">
    <source>
        <dbReference type="EMBL" id="WAL65936.1"/>
    </source>
</evidence>
<proteinExistence type="predicted"/>
<name>A0ABY7B0V8_9PSEU</name>
<feature type="compositionally biased region" description="Basic and acidic residues" evidence="1">
    <location>
        <begin position="38"/>
        <end position="55"/>
    </location>
</feature>
<evidence type="ECO:0000313" key="3">
    <source>
        <dbReference type="Proteomes" id="UP001163203"/>
    </source>
</evidence>
<keyword evidence="3" id="KW-1185">Reference proteome</keyword>
<evidence type="ECO:0000256" key="1">
    <source>
        <dbReference type="SAM" id="MobiDB-lite"/>
    </source>
</evidence>
<dbReference type="EMBL" id="CP113836">
    <property type="protein sequence ID" value="WAL65936.1"/>
    <property type="molecule type" value="Genomic_DNA"/>
</dbReference>
<dbReference type="Proteomes" id="UP001163203">
    <property type="component" value="Chromosome"/>
</dbReference>
<sequence length="55" mass="5943">MSDRTESAGVAEAARLLDDMTQQMTPVPPVLDEGPSAEPDRPTRPRLSEVDGHVL</sequence>
<reference evidence="2" key="1">
    <citation type="submission" date="2022-11" db="EMBL/GenBank/DDBJ databases">
        <authorList>
            <person name="Mo P."/>
        </authorList>
    </citation>
    <scope>NUCLEOTIDE SEQUENCE</scope>
    <source>
        <strain evidence="2">HUAS 11-8</strain>
    </source>
</reference>
<feature type="region of interest" description="Disordered" evidence="1">
    <location>
        <begin position="1"/>
        <end position="55"/>
    </location>
</feature>
<protein>
    <submittedName>
        <fullName evidence="2">Uncharacterized protein</fullName>
    </submittedName>
</protein>